<name>A0A6L3UZ63_9BACI</name>
<evidence type="ECO:0000313" key="2">
    <source>
        <dbReference type="EMBL" id="KAB2328582.1"/>
    </source>
</evidence>
<accession>A0A6L3UZ63</accession>
<comment type="caution">
    <text evidence="2">The sequence shown here is derived from an EMBL/GenBank/DDBJ whole genome shotgun (WGS) entry which is preliminary data.</text>
</comment>
<keyword evidence="1" id="KW-0472">Membrane</keyword>
<dbReference type="Proteomes" id="UP000481030">
    <property type="component" value="Unassembled WGS sequence"/>
</dbReference>
<evidence type="ECO:0000313" key="3">
    <source>
        <dbReference type="Proteomes" id="UP000481030"/>
    </source>
</evidence>
<organism evidence="2 3">
    <name type="scientific">Cytobacillus depressus</name>
    <dbReference type="NCBI Taxonomy" id="1602942"/>
    <lineage>
        <taxon>Bacteria</taxon>
        <taxon>Bacillati</taxon>
        <taxon>Bacillota</taxon>
        <taxon>Bacilli</taxon>
        <taxon>Bacillales</taxon>
        <taxon>Bacillaceae</taxon>
        <taxon>Cytobacillus</taxon>
    </lineage>
</organism>
<evidence type="ECO:0008006" key="4">
    <source>
        <dbReference type="Google" id="ProtNLM"/>
    </source>
</evidence>
<reference evidence="2 3" key="1">
    <citation type="journal article" date="2016" name="Antonie Van Leeuwenhoek">
        <title>Bacillus depressus sp. nov., isolated from soil of a sunflower field.</title>
        <authorList>
            <person name="Wei X."/>
            <person name="Xin D."/>
            <person name="Xin Y."/>
            <person name="Zhang H."/>
            <person name="Wang T."/>
            <person name="Zhang J."/>
        </authorList>
    </citation>
    <scope>NUCLEOTIDE SEQUENCE [LARGE SCALE GENOMIC DNA]</scope>
    <source>
        <strain evidence="2 3">BZ1</strain>
    </source>
</reference>
<evidence type="ECO:0000256" key="1">
    <source>
        <dbReference type="SAM" id="Phobius"/>
    </source>
</evidence>
<sequence>MNLSSPLFVYELKDSDQFEIPDIPLKRNRLERTFRYLGSPAENPFEHYINSAGSLTVLALSPILLGLLFVILQFIRLSY</sequence>
<keyword evidence="1" id="KW-1133">Transmembrane helix</keyword>
<protein>
    <recommendedName>
        <fullName evidence="4">DUF5808 domain-containing protein</fullName>
    </recommendedName>
</protein>
<keyword evidence="1" id="KW-0812">Transmembrane</keyword>
<gene>
    <name evidence="2" type="ORF">F7731_25015</name>
</gene>
<keyword evidence="3" id="KW-1185">Reference proteome</keyword>
<proteinExistence type="predicted"/>
<dbReference type="EMBL" id="WBOS01000027">
    <property type="protein sequence ID" value="KAB2328582.1"/>
    <property type="molecule type" value="Genomic_DNA"/>
</dbReference>
<dbReference type="OrthoDB" id="2736366at2"/>
<feature type="transmembrane region" description="Helical" evidence="1">
    <location>
        <begin position="52"/>
        <end position="75"/>
    </location>
</feature>
<dbReference type="AlphaFoldDB" id="A0A6L3UZ63"/>